<dbReference type="PROSITE" id="PS50043">
    <property type="entry name" value="HTH_LUXR_2"/>
    <property type="match status" value="1"/>
</dbReference>
<name>A0A365YAD1_9MICC</name>
<dbReference type="EMBL" id="POAF01000007">
    <property type="protein sequence ID" value="RBL99645.1"/>
    <property type="molecule type" value="Genomic_DNA"/>
</dbReference>
<sequence length="731" mass="79424">MRHYADKDREVPKMPEPMYALGQPSDQLATFLATPGCPTVLILGSPGMGKFELLTQTMRITHPGEQPAMLKCDPAGMNEPLGALAELLQLSKGASITIPHAARLLSLHLANETSRQLLVVQDGQYLDPASAYVLMTVASMHKLQLVVLSTRLDWNAEVNEVLLSEAPDNVIVLGPLELNQVRQRVSRLAQREVTVSTARLVLRLSGGIPALVEAITPELLRCSPPAETGPWAAHLLRCELTENLRLVLGDLIGRMDPELSSLLQRIATSPTQSIDVDSLPEPVQLARLLNSGYLRADQGSISATADVLIQLLAERESSAKELQAPAVDNNLPADSGSIARALDRGNYEQVLKQQAGPNPEPGAMLLIPAAREMVGDYRPAPLGDEKPARLLASINESFSAMNLDAAAESALQLSRWSTGHPGRWYPRLRSTIYGLLALMTIDGPPQAEEFLERVVRSAPPLWSELNGATLSLCAAVVHNSAGNFRAAHSAACEAASEFAGNDSLGLYPVAVFLADSLSSHHADEAHDHAVNADLKALAGQILNGDVAGVAHPLWFQALSAAIANRRIRPMDETLAQLQLLEQQVECPWKWTLGAVLGFMNPELPVEFEEVKDLYERGHRFAAYLLVNNPFAGPGPRGDIAMDPRVAGGLQQIERDLSEISGLRTPEPPVAPAVLTARERQIARLAQQGANNREIADELYLSRRTVEGHLYRAFRKLDIDTRDELTRIVLDP</sequence>
<dbReference type="PANTHER" id="PTHR44688:SF16">
    <property type="entry name" value="DNA-BINDING TRANSCRIPTIONAL ACTIVATOR DEVR_DOSR"/>
    <property type="match status" value="1"/>
</dbReference>
<keyword evidence="3" id="KW-0804">Transcription</keyword>
<reference evidence="5 6" key="1">
    <citation type="submission" date="2018-01" db="EMBL/GenBank/DDBJ databases">
        <title>Glutamicibacter soli strain NHPC-3 Whole genome sequence and assembly.</title>
        <authorList>
            <person name="Choudhury P."/>
            <person name="Gupta D."/>
            <person name="Sengupta K."/>
            <person name="Jawed A."/>
            <person name="Sultana N."/>
            <person name="Saha P."/>
        </authorList>
    </citation>
    <scope>NUCLEOTIDE SEQUENCE [LARGE SCALE GENOMIC DNA]</scope>
    <source>
        <strain evidence="5 6">NHPC-3</strain>
    </source>
</reference>
<evidence type="ECO:0000256" key="3">
    <source>
        <dbReference type="ARBA" id="ARBA00023163"/>
    </source>
</evidence>
<dbReference type="SUPFAM" id="SSF52540">
    <property type="entry name" value="P-loop containing nucleoside triphosphate hydrolases"/>
    <property type="match status" value="1"/>
</dbReference>
<dbReference type="GO" id="GO:0003677">
    <property type="term" value="F:DNA binding"/>
    <property type="evidence" value="ECO:0007669"/>
    <property type="project" value="UniProtKB-KW"/>
</dbReference>
<dbReference type="Gene3D" id="1.10.10.10">
    <property type="entry name" value="Winged helix-like DNA-binding domain superfamily/Winged helix DNA-binding domain"/>
    <property type="match status" value="1"/>
</dbReference>
<dbReference type="SMART" id="SM00421">
    <property type="entry name" value="HTH_LUXR"/>
    <property type="match status" value="1"/>
</dbReference>
<dbReference type="InterPro" id="IPR027417">
    <property type="entry name" value="P-loop_NTPase"/>
</dbReference>
<protein>
    <recommendedName>
        <fullName evidence="4">HTH luxR-type domain-containing protein</fullName>
    </recommendedName>
</protein>
<dbReference type="Proteomes" id="UP000252167">
    <property type="component" value="Unassembled WGS sequence"/>
</dbReference>
<evidence type="ECO:0000313" key="5">
    <source>
        <dbReference type="EMBL" id="RBL99645.1"/>
    </source>
</evidence>
<dbReference type="CDD" id="cd06170">
    <property type="entry name" value="LuxR_C_like"/>
    <property type="match status" value="1"/>
</dbReference>
<comment type="caution">
    <text evidence="5">The sequence shown here is derived from an EMBL/GenBank/DDBJ whole genome shotgun (WGS) entry which is preliminary data.</text>
</comment>
<feature type="domain" description="HTH luxR-type" evidence="4">
    <location>
        <begin position="667"/>
        <end position="731"/>
    </location>
</feature>
<evidence type="ECO:0000259" key="4">
    <source>
        <dbReference type="PROSITE" id="PS50043"/>
    </source>
</evidence>
<dbReference type="InterPro" id="IPR000792">
    <property type="entry name" value="Tscrpt_reg_LuxR_C"/>
</dbReference>
<dbReference type="SUPFAM" id="SSF46894">
    <property type="entry name" value="C-terminal effector domain of the bipartite response regulators"/>
    <property type="match status" value="1"/>
</dbReference>
<dbReference type="PRINTS" id="PR00038">
    <property type="entry name" value="HTHLUXR"/>
</dbReference>
<keyword evidence="1" id="KW-0805">Transcription regulation</keyword>
<proteinExistence type="predicted"/>
<dbReference type="AlphaFoldDB" id="A0A365YAD1"/>
<gene>
    <name evidence="5" type="ORF">C1H84_14625</name>
</gene>
<dbReference type="InterPro" id="IPR016032">
    <property type="entry name" value="Sig_transdc_resp-reg_C-effctor"/>
</dbReference>
<dbReference type="Pfam" id="PF00196">
    <property type="entry name" value="GerE"/>
    <property type="match status" value="1"/>
</dbReference>
<evidence type="ECO:0000256" key="1">
    <source>
        <dbReference type="ARBA" id="ARBA00023015"/>
    </source>
</evidence>
<organism evidence="5 6">
    <name type="scientific">Glutamicibacter soli</name>
    <dbReference type="NCBI Taxonomy" id="453836"/>
    <lineage>
        <taxon>Bacteria</taxon>
        <taxon>Bacillati</taxon>
        <taxon>Actinomycetota</taxon>
        <taxon>Actinomycetes</taxon>
        <taxon>Micrococcales</taxon>
        <taxon>Micrococcaceae</taxon>
        <taxon>Glutamicibacter</taxon>
    </lineage>
</organism>
<dbReference type="PANTHER" id="PTHR44688">
    <property type="entry name" value="DNA-BINDING TRANSCRIPTIONAL ACTIVATOR DEVR_DOSR"/>
    <property type="match status" value="1"/>
</dbReference>
<evidence type="ECO:0000313" key="6">
    <source>
        <dbReference type="Proteomes" id="UP000252167"/>
    </source>
</evidence>
<keyword evidence="6" id="KW-1185">Reference proteome</keyword>
<dbReference type="GO" id="GO:0006355">
    <property type="term" value="P:regulation of DNA-templated transcription"/>
    <property type="evidence" value="ECO:0007669"/>
    <property type="project" value="InterPro"/>
</dbReference>
<dbReference type="PROSITE" id="PS00622">
    <property type="entry name" value="HTH_LUXR_1"/>
    <property type="match status" value="1"/>
</dbReference>
<dbReference type="InterPro" id="IPR036388">
    <property type="entry name" value="WH-like_DNA-bd_sf"/>
</dbReference>
<accession>A0A365YAD1</accession>
<keyword evidence="2" id="KW-0238">DNA-binding</keyword>
<evidence type="ECO:0000256" key="2">
    <source>
        <dbReference type="ARBA" id="ARBA00023125"/>
    </source>
</evidence>